<evidence type="ECO:0000313" key="2">
    <source>
        <dbReference type="EMBL" id="EQD67941.1"/>
    </source>
</evidence>
<proteinExistence type="predicted"/>
<evidence type="ECO:0000256" key="1">
    <source>
        <dbReference type="SAM" id="Phobius"/>
    </source>
</evidence>
<accession>T1B4N3</accession>
<feature type="transmembrane region" description="Helical" evidence="1">
    <location>
        <begin position="9"/>
        <end position="29"/>
    </location>
</feature>
<organism evidence="2">
    <name type="scientific">mine drainage metagenome</name>
    <dbReference type="NCBI Taxonomy" id="410659"/>
    <lineage>
        <taxon>unclassified sequences</taxon>
        <taxon>metagenomes</taxon>
        <taxon>ecological metagenomes</taxon>
    </lineage>
</organism>
<comment type="caution">
    <text evidence="2">The sequence shown here is derived from an EMBL/GenBank/DDBJ whole genome shotgun (WGS) entry which is preliminary data.</text>
</comment>
<feature type="transmembrane region" description="Helical" evidence="1">
    <location>
        <begin position="35"/>
        <end position="53"/>
    </location>
</feature>
<dbReference type="AlphaFoldDB" id="T1B4N3"/>
<name>T1B4N3_9ZZZZ</name>
<dbReference type="EMBL" id="AUZZ01000473">
    <property type="protein sequence ID" value="EQD67941.1"/>
    <property type="molecule type" value="Genomic_DNA"/>
</dbReference>
<keyword evidence="1" id="KW-0472">Membrane</keyword>
<reference evidence="2" key="1">
    <citation type="submission" date="2013-08" db="EMBL/GenBank/DDBJ databases">
        <authorList>
            <person name="Mendez C."/>
            <person name="Richter M."/>
            <person name="Ferrer M."/>
            <person name="Sanchez J."/>
        </authorList>
    </citation>
    <scope>NUCLEOTIDE SEQUENCE</scope>
</reference>
<keyword evidence="1" id="KW-1133">Transmembrane helix</keyword>
<sequence length="85" mass="9656">TVLYFKRSVLLTIIWLGGFIVRTFLEIFYSSADNLVTFIVTALLFFTLGLIIGERYTIFTKGKEILKTGKIPVKDELQAAFEDTS</sequence>
<keyword evidence="1" id="KW-0812">Transmembrane</keyword>
<protein>
    <submittedName>
        <fullName evidence="2">Uncharacterized protein</fullName>
    </submittedName>
</protein>
<gene>
    <name evidence="2" type="ORF">B2A_00608</name>
</gene>
<feature type="non-terminal residue" evidence="2">
    <location>
        <position position="1"/>
    </location>
</feature>
<reference evidence="2" key="2">
    <citation type="journal article" date="2014" name="ISME J.">
        <title>Microbial stratification in low pH oxic and suboxic macroscopic growths along an acid mine drainage.</title>
        <authorList>
            <person name="Mendez-Garcia C."/>
            <person name="Mesa V."/>
            <person name="Sprenger R.R."/>
            <person name="Richter M."/>
            <person name="Diez M.S."/>
            <person name="Solano J."/>
            <person name="Bargiela R."/>
            <person name="Golyshina O.V."/>
            <person name="Manteca A."/>
            <person name="Ramos J.L."/>
            <person name="Gallego J.R."/>
            <person name="Llorente I."/>
            <person name="Martins Dos Santos V.A."/>
            <person name="Jensen O.N."/>
            <person name="Pelaez A.I."/>
            <person name="Sanchez J."/>
            <person name="Ferrer M."/>
        </authorList>
    </citation>
    <scope>NUCLEOTIDE SEQUENCE</scope>
</reference>